<dbReference type="Gene3D" id="3.30.40.10">
    <property type="entry name" value="Zinc/RING finger domain, C3HC4 (zinc finger)"/>
    <property type="match status" value="1"/>
</dbReference>
<dbReference type="InterPro" id="IPR019474">
    <property type="entry name" value="Ub_conjug_fac_E4_core"/>
</dbReference>
<dbReference type="Pfam" id="PF10408">
    <property type="entry name" value="Ufd2P_core"/>
    <property type="match status" value="1"/>
</dbReference>
<comment type="catalytic activity">
    <reaction evidence="1">
        <text>S-ubiquitinyl-[E2 ubiquitin-conjugating enzyme]-L-cysteine + [acceptor protein]-L-lysine = [E2 ubiquitin-conjugating enzyme]-L-cysteine + N(6)-ubiquitinyl-[acceptor protein]-L-lysine.</text>
        <dbReference type="EC" id="2.3.2.27"/>
    </reaction>
</comment>
<evidence type="ECO:0000313" key="14">
    <source>
        <dbReference type="EMBL" id="KAG2202131.1"/>
    </source>
</evidence>
<keyword evidence="11" id="KW-0175">Coiled coil</keyword>
<keyword evidence="7" id="KW-0963">Cytoplasm</keyword>
<sequence length="1075" mass="123317">MENTDQPISDSEKIRLKRLAKLQQQASTSKAEEPTKSPTTTTTTIPKPVLQTMEEFVPVKRPSPKKTSTPTEHEQMKKTTPVSSPIIQVKPAKSFEDWQDDVLSRILQVTLNPANMYKQGKCVYLSGLANELIEEKEPHADKLSQQFLDRIIVARLSLDPNEPHDELPKDIAHGLHTLHFDYLLNCWKQAYDIRKNTLLRSKNLEKSVLDQRIAVLDTVKNLLVSYSGLVLQMPDMFPQAVNGVLGPQQLVPRLLHQPDSSGGLPTDYLDEFIARFNNDGLDDILGPAIVYLSSELRAQNILGEYKQCFQSMTYLFEHKPIAMMVTNLDEFNPQHATAKNMEELSILGPMLRLSAYPDIAPKVAESYFQNSENRNAGDLASCKNGLRGSVQNIQRSMFAICNSIVRASPISRNQLLDYFAHTIRLNEKRAQMQVDTQAVSSDGFMHNIAAVLLMFCDPFLDIRASKIDKIDPTYFRTSKRLDVSEDTKINATKEQSDAYYGQVQDLKSHNFITESFFITLSFMHYGPIRALVNFNEFMREYNEVKKQNEKAQQDAANNANTPQGIMSDFVAKRMKEKFDQMTTYRLAYETMLLDPIFLTEALRFYDLVMAWMVRIVDPKHQHPWEKVQLPLPDAIPEVFSMLPEWIIEDIVELFIFIGKYGYDTHVMSQCPHEELVTFIITFLRNTKYVKNPYLKAKLVEILFFFTYPIAKGVPGELESVLNSHPLSLQHLVPSLMNFYVEVEQTGASSQFYDKFNIRYNISHIMKTIWNHPAHRKKLREESTNSEIFTRFVNMLMSDVTYLMDESLSKLTEIHQIQLEMNDKASWESQTPQHRQEREGSLPSLERQAQSYVALGKETVHMLKYMTAEVIQPFLVNEIVDRLAAMLDYNLVQLVGPKCTDLKVANPEKYHFEPRKLLSEIIDVYLNLNSDKFVEAVARDGRSYRKEYFSKAASILQKHGLKQMDDIHALEKFVNRVEIAIQSGADEEEELGEVPDEFLDPIFFNLMEDPVLLPTSGVIVDRGTIRTHLLGDTRDPFNRTPLSMDMVKPATELKEKIAAWKQEQKSKKTTAMDISP</sequence>
<evidence type="ECO:0000256" key="9">
    <source>
        <dbReference type="ARBA" id="ARBA00022786"/>
    </source>
</evidence>
<comment type="caution">
    <text evidence="14">The sequence shown here is derived from an EMBL/GenBank/DDBJ whole genome shotgun (WGS) entry which is preliminary data.</text>
</comment>
<feature type="domain" description="U-box" evidence="13">
    <location>
        <begin position="992"/>
        <end position="1066"/>
    </location>
</feature>
<organism evidence="14 15">
    <name type="scientific">Mucor saturninus</name>
    <dbReference type="NCBI Taxonomy" id="64648"/>
    <lineage>
        <taxon>Eukaryota</taxon>
        <taxon>Fungi</taxon>
        <taxon>Fungi incertae sedis</taxon>
        <taxon>Mucoromycota</taxon>
        <taxon>Mucoromycotina</taxon>
        <taxon>Mucoromycetes</taxon>
        <taxon>Mucorales</taxon>
        <taxon>Mucorineae</taxon>
        <taxon>Mucoraceae</taxon>
        <taxon>Mucor</taxon>
    </lineage>
</organism>
<dbReference type="OrthoDB" id="20295at2759"/>
<dbReference type="AlphaFoldDB" id="A0A8H7UXC5"/>
<evidence type="ECO:0000256" key="5">
    <source>
        <dbReference type="ARBA" id="ARBA00007434"/>
    </source>
</evidence>
<evidence type="ECO:0000256" key="4">
    <source>
        <dbReference type="ARBA" id="ARBA00004906"/>
    </source>
</evidence>
<comment type="pathway">
    <text evidence="4">Protein modification; protein ubiquitination.</text>
</comment>
<evidence type="ECO:0000256" key="11">
    <source>
        <dbReference type="SAM" id="Coils"/>
    </source>
</evidence>
<feature type="coiled-coil region" evidence="11">
    <location>
        <begin position="534"/>
        <end position="561"/>
    </location>
</feature>
<dbReference type="EC" id="2.3.2.27" evidence="6"/>
<evidence type="ECO:0000256" key="8">
    <source>
        <dbReference type="ARBA" id="ARBA00022679"/>
    </source>
</evidence>
<evidence type="ECO:0000256" key="3">
    <source>
        <dbReference type="ARBA" id="ARBA00004496"/>
    </source>
</evidence>
<dbReference type="InterPro" id="IPR003613">
    <property type="entry name" value="Ubox_domain"/>
</dbReference>
<dbReference type="GO" id="GO:0005634">
    <property type="term" value="C:nucleus"/>
    <property type="evidence" value="ECO:0007669"/>
    <property type="project" value="UniProtKB-SubCell"/>
</dbReference>
<dbReference type="PANTHER" id="PTHR13931:SF2">
    <property type="entry name" value="UBIQUITIN CONJUGATION FACTOR E4 B"/>
    <property type="match status" value="1"/>
</dbReference>
<keyword evidence="8" id="KW-0808">Transferase</keyword>
<keyword evidence="10" id="KW-0539">Nucleus</keyword>
<dbReference type="PROSITE" id="PS51698">
    <property type="entry name" value="U_BOX"/>
    <property type="match status" value="1"/>
</dbReference>
<accession>A0A8H7UXC5</accession>
<keyword evidence="9" id="KW-0833">Ubl conjugation pathway</keyword>
<evidence type="ECO:0000256" key="7">
    <source>
        <dbReference type="ARBA" id="ARBA00022490"/>
    </source>
</evidence>
<evidence type="ECO:0000259" key="13">
    <source>
        <dbReference type="PROSITE" id="PS51698"/>
    </source>
</evidence>
<evidence type="ECO:0000256" key="10">
    <source>
        <dbReference type="ARBA" id="ARBA00023242"/>
    </source>
</evidence>
<dbReference type="PANTHER" id="PTHR13931">
    <property type="entry name" value="UBIQUITINATION FACTOR E4"/>
    <property type="match status" value="1"/>
</dbReference>
<dbReference type="GO" id="GO:0034450">
    <property type="term" value="F:ubiquitin-ubiquitin ligase activity"/>
    <property type="evidence" value="ECO:0007669"/>
    <property type="project" value="InterPro"/>
</dbReference>
<dbReference type="GO" id="GO:0000209">
    <property type="term" value="P:protein polyubiquitination"/>
    <property type="evidence" value="ECO:0007669"/>
    <property type="project" value="TreeGrafter"/>
</dbReference>
<protein>
    <recommendedName>
        <fullName evidence="6">RING-type E3 ubiquitin transferase</fullName>
        <ecNumber evidence="6">2.3.2.27</ecNumber>
    </recommendedName>
</protein>
<feature type="compositionally biased region" description="Low complexity" evidence="12">
    <location>
        <begin position="36"/>
        <end position="48"/>
    </location>
</feature>
<proteinExistence type="inferred from homology"/>
<evidence type="ECO:0000256" key="12">
    <source>
        <dbReference type="SAM" id="MobiDB-lite"/>
    </source>
</evidence>
<dbReference type="FunFam" id="3.30.40.10:FF:000055">
    <property type="entry name" value="Ubiquitin conjugation factor e4 a"/>
    <property type="match status" value="1"/>
</dbReference>
<dbReference type="GO" id="GO:0006511">
    <property type="term" value="P:ubiquitin-dependent protein catabolic process"/>
    <property type="evidence" value="ECO:0007669"/>
    <property type="project" value="InterPro"/>
</dbReference>
<evidence type="ECO:0000256" key="2">
    <source>
        <dbReference type="ARBA" id="ARBA00004123"/>
    </source>
</evidence>
<comment type="similarity">
    <text evidence="5">Belongs to the ubiquitin conjugation factor E4 family.</text>
</comment>
<name>A0A8H7UXC5_9FUNG</name>
<evidence type="ECO:0000313" key="15">
    <source>
        <dbReference type="Proteomes" id="UP000603453"/>
    </source>
</evidence>
<comment type="subcellular location">
    <subcellularLocation>
        <location evidence="3">Cytoplasm</location>
    </subcellularLocation>
    <subcellularLocation>
        <location evidence="2">Nucleus</location>
    </subcellularLocation>
</comment>
<dbReference type="GO" id="GO:0005737">
    <property type="term" value="C:cytoplasm"/>
    <property type="evidence" value="ECO:0007669"/>
    <property type="project" value="UniProtKB-SubCell"/>
</dbReference>
<dbReference type="SUPFAM" id="SSF57850">
    <property type="entry name" value="RING/U-box"/>
    <property type="match status" value="1"/>
</dbReference>
<dbReference type="UniPathway" id="UPA00143"/>
<evidence type="ECO:0000256" key="1">
    <source>
        <dbReference type="ARBA" id="ARBA00000900"/>
    </source>
</evidence>
<dbReference type="GO" id="GO:0000151">
    <property type="term" value="C:ubiquitin ligase complex"/>
    <property type="evidence" value="ECO:0007669"/>
    <property type="project" value="InterPro"/>
</dbReference>
<dbReference type="Pfam" id="PF04564">
    <property type="entry name" value="U-box"/>
    <property type="match status" value="1"/>
</dbReference>
<dbReference type="Proteomes" id="UP000603453">
    <property type="component" value="Unassembled WGS sequence"/>
</dbReference>
<dbReference type="EMBL" id="JAEPRD010000064">
    <property type="protein sequence ID" value="KAG2202131.1"/>
    <property type="molecule type" value="Genomic_DNA"/>
</dbReference>
<dbReference type="InterPro" id="IPR013083">
    <property type="entry name" value="Znf_RING/FYVE/PHD"/>
</dbReference>
<dbReference type="GO" id="GO:0036503">
    <property type="term" value="P:ERAD pathway"/>
    <property type="evidence" value="ECO:0007669"/>
    <property type="project" value="InterPro"/>
</dbReference>
<dbReference type="SMART" id="SM00504">
    <property type="entry name" value="Ubox"/>
    <property type="match status" value="1"/>
</dbReference>
<gene>
    <name evidence="14" type="ORF">INT47_008103</name>
</gene>
<feature type="region of interest" description="Disordered" evidence="12">
    <location>
        <begin position="824"/>
        <end position="843"/>
    </location>
</feature>
<reference evidence="14" key="1">
    <citation type="submission" date="2020-12" db="EMBL/GenBank/DDBJ databases">
        <title>Metabolic potential, ecology and presence of endohyphal bacteria is reflected in genomic diversity of Mucoromycotina.</title>
        <authorList>
            <person name="Muszewska A."/>
            <person name="Okrasinska A."/>
            <person name="Steczkiewicz K."/>
            <person name="Drgas O."/>
            <person name="Orlowska M."/>
            <person name="Perlinska-Lenart U."/>
            <person name="Aleksandrzak-Piekarczyk T."/>
            <person name="Szatraj K."/>
            <person name="Zielenkiewicz U."/>
            <person name="Pilsyk S."/>
            <person name="Malc E."/>
            <person name="Mieczkowski P."/>
            <person name="Kruszewska J.S."/>
            <person name="Biernat P."/>
            <person name="Pawlowska J."/>
        </authorList>
    </citation>
    <scope>NUCLEOTIDE SEQUENCE</scope>
    <source>
        <strain evidence="14">WA0000017839</strain>
    </source>
</reference>
<evidence type="ECO:0000256" key="6">
    <source>
        <dbReference type="ARBA" id="ARBA00012483"/>
    </source>
</evidence>
<keyword evidence="15" id="KW-1185">Reference proteome</keyword>
<feature type="region of interest" description="Disordered" evidence="12">
    <location>
        <begin position="1"/>
        <end position="82"/>
    </location>
</feature>
<dbReference type="InterPro" id="IPR045132">
    <property type="entry name" value="UBE4"/>
</dbReference>